<evidence type="ECO:0000256" key="1">
    <source>
        <dbReference type="SAM" id="MobiDB-lite"/>
    </source>
</evidence>
<name>A0A0A0LXE6_CUCSA</name>
<reference evidence="2 3" key="4">
    <citation type="journal article" date="2011" name="BMC Genomics">
        <title>RNA-Seq improves annotation of protein-coding genes in the cucumber genome.</title>
        <authorList>
            <person name="Li Z."/>
            <person name="Zhang Z."/>
            <person name="Yan P."/>
            <person name="Huang S."/>
            <person name="Fei Z."/>
            <person name="Lin K."/>
        </authorList>
    </citation>
    <scope>NUCLEOTIDE SEQUENCE [LARGE SCALE GENOMIC DNA]</scope>
    <source>
        <strain evidence="3">cv. 9930</strain>
    </source>
</reference>
<dbReference type="Proteomes" id="UP000029981">
    <property type="component" value="Chromosome 1"/>
</dbReference>
<dbReference type="AlphaFoldDB" id="A0A0A0LXE6"/>
<sequence length="115" mass="13375">MEEELGDLVGILEGKRARPMEKPVWLREMLVELNRLKRKSREEMEEKRRRGKERRRNWSLNGAIGGEEDRGRGRGRGRGRKSNKRGRRNQVGLVGGKKVVFQILKSSSVVLKRKP</sequence>
<accession>A0A0A0LXE6</accession>
<keyword evidence="3" id="KW-1185">Reference proteome</keyword>
<organism evidence="2 3">
    <name type="scientific">Cucumis sativus</name>
    <name type="common">Cucumber</name>
    <dbReference type="NCBI Taxonomy" id="3659"/>
    <lineage>
        <taxon>Eukaryota</taxon>
        <taxon>Viridiplantae</taxon>
        <taxon>Streptophyta</taxon>
        <taxon>Embryophyta</taxon>
        <taxon>Tracheophyta</taxon>
        <taxon>Spermatophyta</taxon>
        <taxon>Magnoliopsida</taxon>
        <taxon>eudicotyledons</taxon>
        <taxon>Gunneridae</taxon>
        <taxon>Pentapetalae</taxon>
        <taxon>rosids</taxon>
        <taxon>fabids</taxon>
        <taxon>Cucurbitales</taxon>
        <taxon>Cucurbitaceae</taxon>
        <taxon>Benincaseae</taxon>
        <taxon>Cucumis</taxon>
    </lineage>
</organism>
<gene>
    <name evidence="2" type="ORF">Csa_1G073880</name>
</gene>
<feature type="region of interest" description="Disordered" evidence="1">
    <location>
        <begin position="37"/>
        <end position="92"/>
    </location>
</feature>
<protein>
    <submittedName>
        <fullName evidence="2">Uncharacterized protein</fullName>
    </submittedName>
</protein>
<reference evidence="2 3" key="2">
    <citation type="journal article" date="2009" name="PLoS ONE">
        <title>An integrated genetic and cytogenetic map of the cucumber genome.</title>
        <authorList>
            <person name="Ren Y."/>
            <person name="Zhang Z."/>
            <person name="Liu J."/>
            <person name="Staub J.E."/>
            <person name="Han Y."/>
            <person name="Cheng Z."/>
            <person name="Li X."/>
            <person name="Lu J."/>
            <person name="Miao H."/>
            <person name="Kang H."/>
            <person name="Xie B."/>
            <person name="Gu X."/>
            <person name="Wang X."/>
            <person name="Du Y."/>
            <person name="Jin W."/>
            <person name="Huang S."/>
        </authorList>
    </citation>
    <scope>NUCLEOTIDE SEQUENCE [LARGE SCALE GENOMIC DNA]</scope>
    <source>
        <strain evidence="3">cv. 9930</strain>
    </source>
</reference>
<evidence type="ECO:0000313" key="2">
    <source>
        <dbReference type="EMBL" id="KGN64681.1"/>
    </source>
</evidence>
<evidence type="ECO:0000313" key="3">
    <source>
        <dbReference type="Proteomes" id="UP000029981"/>
    </source>
</evidence>
<feature type="compositionally biased region" description="Basic residues" evidence="1">
    <location>
        <begin position="73"/>
        <end position="88"/>
    </location>
</feature>
<reference evidence="2 3" key="1">
    <citation type="journal article" date="2009" name="Nat. Genet.">
        <title>The genome of the cucumber, Cucumis sativus L.</title>
        <authorList>
            <person name="Huang S."/>
            <person name="Li R."/>
            <person name="Zhang Z."/>
            <person name="Li L."/>
            <person name="Gu X."/>
            <person name="Fan W."/>
            <person name="Lucas W.J."/>
            <person name="Wang X."/>
            <person name="Xie B."/>
            <person name="Ni P."/>
            <person name="Ren Y."/>
            <person name="Zhu H."/>
            <person name="Li J."/>
            <person name="Lin K."/>
            <person name="Jin W."/>
            <person name="Fei Z."/>
            <person name="Li G."/>
            <person name="Staub J."/>
            <person name="Kilian A."/>
            <person name="van der Vossen E.A."/>
            <person name="Wu Y."/>
            <person name="Guo J."/>
            <person name="He J."/>
            <person name="Jia Z."/>
            <person name="Ren Y."/>
            <person name="Tian G."/>
            <person name="Lu Y."/>
            <person name="Ruan J."/>
            <person name="Qian W."/>
            <person name="Wang M."/>
            <person name="Huang Q."/>
            <person name="Li B."/>
            <person name="Xuan Z."/>
            <person name="Cao J."/>
            <person name="Asan"/>
            <person name="Wu Z."/>
            <person name="Zhang J."/>
            <person name="Cai Q."/>
            <person name="Bai Y."/>
            <person name="Zhao B."/>
            <person name="Han Y."/>
            <person name="Li Y."/>
            <person name="Li X."/>
            <person name="Wang S."/>
            <person name="Shi Q."/>
            <person name="Liu S."/>
            <person name="Cho W.K."/>
            <person name="Kim J.Y."/>
            <person name="Xu Y."/>
            <person name="Heller-Uszynska K."/>
            <person name="Miao H."/>
            <person name="Cheng Z."/>
            <person name="Zhang S."/>
            <person name="Wu J."/>
            <person name="Yang Y."/>
            <person name="Kang H."/>
            <person name="Li M."/>
            <person name="Liang H."/>
            <person name="Ren X."/>
            <person name="Shi Z."/>
            <person name="Wen M."/>
            <person name="Jian M."/>
            <person name="Yang H."/>
            <person name="Zhang G."/>
            <person name="Yang Z."/>
            <person name="Chen R."/>
            <person name="Liu S."/>
            <person name="Li J."/>
            <person name="Ma L."/>
            <person name="Liu H."/>
            <person name="Zhou Y."/>
            <person name="Zhao J."/>
            <person name="Fang X."/>
            <person name="Li G."/>
            <person name="Fang L."/>
            <person name="Li Y."/>
            <person name="Liu D."/>
            <person name="Zheng H."/>
            <person name="Zhang Y."/>
            <person name="Qin N."/>
            <person name="Li Z."/>
            <person name="Yang G."/>
            <person name="Yang S."/>
            <person name="Bolund L."/>
            <person name="Kristiansen K."/>
            <person name="Zheng H."/>
            <person name="Li S."/>
            <person name="Zhang X."/>
            <person name="Yang H."/>
            <person name="Wang J."/>
            <person name="Sun R."/>
            <person name="Zhang B."/>
            <person name="Jiang S."/>
            <person name="Wang J."/>
            <person name="Du Y."/>
            <person name="Li S."/>
        </authorList>
    </citation>
    <scope>NUCLEOTIDE SEQUENCE [LARGE SCALE GENOMIC DNA]</scope>
    <source>
        <strain evidence="3">cv. 9930</strain>
    </source>
</reference>
<proteinExistence type="predicted"/>
<dbReference type="Gramene" id="KGN64681">
    <property type="protein sequence ID" value="KGN64681"/>
    <property type="gene ID" value="Csa_1G073880"/>
</dbReference>
<dbReference type="EMBL" id="CM002922">
    <property type="protein sequence ID" value="KGN64681.1"/>
    <property type="molecule type" value="Genomic_DNA"/>
</dbReference>
<reference evidence="2 3" key="3">
    <citation type="journal article" date="2010" name="BMC Genomics">
        <title>Transcriptome sequencing and comparative analysis of cucumber flowers with different sex types.</title>
        <authorList>
            <person name="Guo S."/>
            <person name="Zheng Y."/>
            <person name="Joung J.G."/>
            <person name="Liu S."/>
            <person name="Zhang Z."/>
            <person name="Crasta O.R."/>
            <person name="Sobral B.W."/>
            <person name="Xu Y."/>
            <person name="Huang S."/>
            <person name="Fei Z."/>
        </authorList>
    </citation>
    <scope>NUCLEOTIDE SEQUENCE [LARGE SCALE GENOMIC DNA]</scope>
    <source>
        <strain evidence="3">cv. 9930</strain>
    </source>
</reference>